<sequence>MYCAQSTTIGTNIMGKNVTAGADPFKLSVVADGDEATVTFSGDDLTGYEYIFETASGAFEDGGCKGKRSTLNGDKIAGYKSGSEVTVAYGKCDGEPPFPCQIYSLSASA</sequence>
<protein>
    <submittedName>
        <fullName evidence="1">Uncharacterized protein</fullName>
    </submittedName>
</protein>
<organism evidence="1 2">
    <name type="scientific">Aureococcus anophagefferens</name>
    <name type="common">Harmful bloom alga</name>
    <dbReference type="NCBI Taxonomy" id="44056"/>
    <lineage>
        <taxon>Eukaryota</taxon>
        <taxon>Sar</taxon>
        <taxon>Stramenopiles</taxon>
        <taxon>Ochrophyta</taxon>
        <taxon>Pelagophyceae</taxon>
        <taxon>Pelagomonadales</taxon>
        <taxon>Pelagomonadaceae</taxon>
        <taxon>Aureococcus</taxon>
    </lineage>
</organism>
<accession>A0ABR1FTZ4</accession>
<proteinExistence type="predicted"/>
<dbReference type="EMBL" id="JBBJCI010000229">
    <property type="protein sequence ID" value="KAK7238585.1"/>
    <property type="molecule type" value="Genomic_DNA"/>
</dbReference>
<name>A0ABR1FTZ4_AURAN</name>
<comment type="caution">
    <text evidence="1">The sequence shown here is derived from an EMBL/GenBank/DDBJ whole genome shotgun (WGS) entry which is preliminary data.</text>
</comment>
<evidence type="ECO:0000313" key="2">
    <source>
        <dbReference type="Proteomes" id="UP001363151"/>
    </source>
</evidence>
<evidence type="ECO:0000313" key="1">
    <source>
        <dbReference type="EMBL" id="KAK7238585.1"/>
    </source>
</evidence>
<gene>
    <name evidence="1" type="ORF">SO694_00020121</name>
</gene>
<dbReference type="Proteomes" id="UP001363151">
    <property type="component" value="Unassembled WGS sequence"/>
</dbReference>
<keyword evidence="2" id="KW-1185">Reference proteome</keyword>
<reference evidence="1 2" key="1">
    <citation type="submission" date="2024-03" db="EMBL/GenBank/DDBJ databases">
        <title>Aureococcus anophagefferens CCMP1851 and Kratosvirus quantuckense: Draft genome of a second virus-susceptible host strain in the model system.</title>
        <authorList>
            <person name="Chase E."/>
            <person name="Truchon A.R."/>
            <person name="Schepens W."/>
            <person name="Wilhelm S.W."/>
        </authorList>
    </citation>
    <scope>NUCLEOTIDE SEQUENCE [LARGE SCALE GENOMIC DNA]</scope>
    <source>
        <strain evidence="1 2">CCMP1851</strain>
    </source>
</reference>